<organism evidence="4 5">
    <name type="scientific">Plectus sambesii</name>
    <dbReference type="NCBI Taxonomy" id="2011161"/>
    <lineage>
        <taxon>Eukaryota</taxon>
        <taxon>Metazoa</taxon>
        <taxon>Ecdysozoa</taxon>
        <taxon>Nematoda</taxon>
        <taxon>Chromadorea</taxon>
        <taxon>Plectida</taxon>
        <taxon>Plectina</taxon>
        <taxon>Plectoidea</taxon>
        <taxon>Plectidae</taxon>
        <taxon>Plectus</taxon>
    </lineage>
</organism>
<accession>A0A914X1I2</accession>
<keyword evidence="4" id="KW-1185">Reference proteome</keyword>
<dbReference type="WBParaSite" id="PSAMB.scaffold596size46246.g7172.t1">
    <property type="protein sequence ID" value="PSAMB.scaffold596size46246.g7172.t1"/>
    <property type="gene ID" value="PSAMB.scaffold596size46246.g7172"/>
</dbReference>
<reference evidence="5" key="1">
    <citation type="submission" date="2022-11" db="UniProtKB">
        <authorList>
            <consortium name="WormBaseParasite"/>
        </authorList>
    </citation>
    <scope>IDENTIFICATION</scope>
</reference>
<dbReference type="PANTHER" id="PTHR13280">
    <property type="entry name" value="PHOSPHOFURIN ACIDIC CLUSTER SORTING PROTEIN"/>
    <property type="match status" value="1"/>
</dbReference>
<dbReference type="GO" id="GO:0072659">
    <property type="term" value="P:protein localization to plasma membrane"/>
    <property type="evidence" value="ECO:0007669"/>
    <property type="project" value="TreeGrafter"/>
</dbReference>
<evidence type="ECO:0000259" key="3">
    <source>
        <dbReference type="Pfam" id="PF25332"/>
    </source>
</evidence>
<dbReference type="AlphaFoldDB" id="A0A914X1I2"/>
<dbReference type="Proteomes" id="UP000887566">
    <property type="component" value="Unplaced"/>
</dbReference>
<evidence type="ECO:0000256" key="2">
    <source>
        <dbReference type="ARBA" id="ARBA00022553"/>
    </source>
</evidence>
<evidence type="ECO:0000256" key="1">
    <source>
        <dbReference type="ARBA" id="ARBA00008590"/>
    </source>
</evidence>
<dbReference type="InterPro" id="IPR019381">
    <property type="entry name" value="PACS1/2_C"/>
</dbReference>
<protein>
    <recommendedName>
        <fullName evidence="3">Phosphofurin acidic cluster sorting protein 1/2 N-terminal C2 domain-containing protein</fullName>
    </recommendedName>
</protein>
<feature type="domain" description="Phosphofurin acidic cluster sorting protein 1/2 N-terminal C2" evidence="3">
    <location>
        <begin position="11"/>
        <end position="63"/>
    </location>
</feature>
<keyword evidence="2" id="KW-0597">Phosphoprotein</keyword>
<evidence type="ECO:0000313" key="5">
    <source>
        <dbReference type="WBParaSite" id="PSAMB.scaffold596size46246.g7172.t1"/>
    </source>
</evidence>
<name>A0A914X1I2_9BILA</name>
<dbReference type="Pfam" id="PF25332">
    <property type="entry name" value="C2_PACS_N"/>
    <property type="match status" value="1"/>
</dbReference>
<proteinExistence type="inferred from homology"/>
<sequence length="191" mass="21319">MKTNDQQFRVVPMRLFATWEVDRPSPNSVPRVCSMSLTRLTVLKPLDTDVTSLVIAVKLQCPKLDATLRRTRQSNERMSYACTDMNALLPQRQGALFAPPLAIHSATPPVHSTFASPLLHRRTFYAPSRRMPKQRLSDMTLRAAAAAARMRTKGVLTRTRLSNYGARLSRANGRLEDVVRVGGYTSPVNVA</sequence>
<dbReference type="PANTHER" id="PTHR13280:SF17">
    <property type="entry name" value="KRUEPPEL TARGET AT 95D, ISOFORM A"/>
    <property type="match status" value="1"/>
</dbReference>
<comment type="similarity">
    <text evidence="1">Belongs to the PACS family.</text>
</comment>
<dbReference type="InterPro" id="IPR057541">
    <property type="entry name" value="PACS1/2_N"/>
</dbReference>
<evidence type="ECO:0000313" key="4">
    <source>
        <dbReference type="Proteomes" id="UP000887566"/>
    </source>
</evidence>